<evidence type="ECO:0000256" key="1">
    <source>
        <dbReference type="ARBA" id="ARBA00022729"/>
    </source>
</evidence>
<dbReference type="SMART" id="SM00856">
    <property type="entry name" value="PMEI"/>
    <property type="match status" value="1"/>
</dbReference>
<name>A0ABM3H4T0_9MYRT</name>
<dbReference type="GeneID" id="115727689"/>
<dbReference type="Proteomes" id="UP000827889">
    <property type="component" value="Chromosome 3"/>
</dbReference>
<gene>
    <name evidence="5" type="primary">LOC115727689</name>
</gene>
<dbReference type="InterPro" id="IPR006501">
    <property type="entry name" value="Pectinesterase_inhib_dom"/>
</dbReference>
<proteinExistence type="inferred from homology"/>
<dbReference type="PANTHER" id="PTHR31080">
    <property type="entry name" value="PECTINESTERASE INHIBITOR-LIKE"/>
    <property type="match status" value="1"/>
</dbReference>
<dbReference type="PANTHER" id="PTHR31080:SF87">
    <property type="entry name" value="PECTINESTERASE INHIBITOR 7"/>
    <property type="match status" value="1"/>
</dbReference>
<dbReference type="Gene3D" id="1.20.140.40">
    <property type="entry name" value="Invertase/pectin methylesterase inhibitor family protein"/>
    <property type="match status" value="1"/>
</dbReference>
<evidence type="ECO:0000256" key="2">
    <source>
        <dbReference type="ARBA" id="ARBA00038471"/>
    </source>
</evidence>
<evidence type="ECO:0000313" key="4">
    <source>
        <dbReference type="Proteomes" id="UP000827889"/>
    </source>
</evidence>
<accession>A0ABM3H4T0</accession>
<evidence type="ECO:0000313" key="5">
    <source>
        <dbReference type="RefSeq" id="XP_048131599.1"/>
    </source>
</evidence>
<keyword evidence="4" id="KW-1185">Reference proteome</keyword>
<dbReference type="CDD" id="cd15798">
    <property type="entry name" value="PMEI-like_3"/>
    <property type="match status" value="1"/>
</dbReference>
<organism evidence="4 5">
    <name type="scientific">Rhodamnia argentea</name>
    <dbReference type="NCBI Taxonomy" id="178133"/>
    <lineage>
        <taxon>Eukaryota</taxon>
        <taxon>Viridiplantae</taxon>
        <taxon>Streptophyta</taxon>
        <taxon>Embryophyta</taxon>
        <taxon>Tracheophyta</taxon>
        <taxon>Spermatophyta</taxon>
        <taxon>Magnoliopsida</taxon>
        <taxon>eudicotyledons</taxon>
        <taxon>Gunneridae</taxon>
        <taxon>Pentapetalae</taxon>
        <taxon>rosids</taxon>
        <taxon>malvids</taxon>
        <taxon>Myrtales</taxon>
        <taxon>Myrtaceae</taxon>
        <taxon>Myrtoideae</taxon>
        <taxon>Myrteae</taxon>
        <taxon>Australasian group</taxon>
        <taxon>Rhodamnia</taxon>
    </lineage>
</organism>
<sequence length="265" mass="28020">MVGGGGELVAVLTCSRRGSSALQGSSALWDSTTLVGYAPPLPVIVGNKGVVATRAAQALAAFRPSSFIPGLNRWQDLPFFLISSLSVYFHFTAAAPTAAATFVESSCRAVQYPALCVQSLAAYAPAIKQSPQQLAQTALAVSLARAQSARDFVARSTKFRGLKAREYEAIKDCLEVMGDSVDRLAKSAEELKSAGKSKGQDFLWHVSNVQTWVSAALTDANTCVDGYASAALNGRLKTSIRSRVLDVAQVTSNALALVNRYASKP</sequence>
<dbReference type="InterPro" id="IPR051955">
    <property type="entry name" value="PME_Inhibitor"/>
</dbReference>
<reference evidence="5" key="1">
    <citation type="submission" date="2025-08" db="UniProtKB">
        <authorList>
            <consortium name="RefSeq"/>
        </authorList>
    </citation>
    <scope>IDENTIFICATION</scope>
    <source>
        <tissue evidence="5">Leaf</tissue>
    </source>
</reference>
<protein>
    <submittedName>
        <fullName evidence="5">21 kDa protein-like</fullName>
    </submittedName>
</protein>
<feature type="domain" description="Pectinesterase inhibitor" evidence="3">
    <location>
        <begin position="98"/>
        <end position="257"/>
    </location>
</feature>
<evidence type="ECO:0000259" key="3">
    <source>
        <dbReference type="SMART" id="SM00856"/>
    </source>
</evidence>
<dbReference type="RefSeq" id="XP_048131599.1">
    <property type="nucleotide sequence ID" value="XM_048275642.1"/>
</dbReference>
<dbReference type="Pfam" id="PF04043">
    <property type="entry name" value="PMEI"/>
    <property type="match status" value="1"/>
</dbReference>
<dbReference type="InterPro" id="IPR035513">
    <property type="entry name" value="Invertase/methylesterase_inhib"/>
</dbReference>
<dbReference type="SUPFAM" id="SSF101148">
    <property type="entry name" value="Plant invertase/pectin methylesterase inhibitor"/>
    <property type="match status" value="1"/>
</dbReference>
<keyword evidence="1" id="KW-0732">Signal</keyword>
<comment type="similarity">
    <text evidence="2">Belongs to the PMEI family.</text>
</comment>
<dbReference type="NCBIfam" id="TIGR01614">
    <property type="entry name" value="PME_inhib"/>
    <property type="match status" value="1"/>
</dbReference>